<gene>
    <name evidence="2" type="ORF">QBC34DRAFT_403339</name>
</gene>
<name>A0AAV9GPY4_9PEZI</name>
<evidence type="ECO:0000259" key="1">
    <source>
        <dbReference type="Pfam" id="PF14420"/>
    </source>
</evidence>
<dbReference type="Pfam" id="PF14420">
    <property type="entry name" value="Clr5"/>
    <property type="match status" value="1"/>
</dbReference>
<proteinExistence type="predicted"/>
<keyword evidence="3" id="KW-1185">Reference proteome</keyword>
<feature type="domain" description="Clr5" evidence="1">
    <location>
        <begin position="60"/>
        <end position="105"/>
    </location>
</feature>
<dbReference type="EMBL" id="MU865933">
    <property type="protein sequence ID" value="KAK4450386.1"/>
    <property type="molecule type" value="Genomic_DNA"/>
</dbReference>
<reference evidence="2" key="1">
    <citation type="journal article" date="2023" name="Mol. Phylogenet. Evol.">
        <title>Genome-scale phylogeny and comparative genomics of the fungal order Sordariales.</title>
        <authorList>
            <person name="Hensen N."/>
            <person name="Bonometti L."/>
            <person name="Westerberg I."/>
            <person name="Brannstrom I.O."/>
            <person name="Guillou S."/>
            <person name="Cros-Aarteil S."/>
            <person name="Calhoun S."/>
            <person name="Haridas S."/>
            <person name="Kuo A."/>
            <person name="Mondo S."/>
            <person name="Pangilinan J."/>
            <person name="Riley R."/>
            <person name="LaButti K."/>
            <person name="Andreopoulos B."/>
            <person name="Lipzen A."/>
            <person name="Chen C."/>
            <person name="Yan M."/>
            <person name="Daum C."/>
            <person name="Ng V."/>
            <person name="Clum A."/>
            <person name="Steindorff A."/>
            <person name="Ohm R.A."/>
            <person name="Martin F."/>
            <person name="Silar P."/>
            <person name="Natvig D.O."/>
            <person name="Lalanne C."/>
            <person name="Gautier V."/>
            <person name="Ament-Velasquez S.L."/>
            <person name="Kruys A."/>
            <person name="Hutchinson M.I."/>
            <person name="Powell A.J."/>
            <person name="Barry K."/>
            <person name="Miller A.N."/>
            <person name="Grigoriev I.V."/>
            <person name="Debuchy R."/>
            <person name="Gladieux P."/>
            <person name="Hiltunen Thoren M."/>
            <person name="Johannesson H."/>
        </authorList>
    </citation>
    <scope>NUCLEOTIDE SEQUENCE</scope>
    <source>
        <strain evidence="2">PSN243</strain>
    </source>
</reference>
<dbReference type="AlphaFoldDB" id="A0AAV9GPY4"/>
<evidence type="ECO:0000313" key="3">
    <source>
        <dbReference type="Proteomes" id="UP001321760"/>
    </source>
</evidence>
<organism evidence="2 3">
    <name type="scientific">Podospora aff. communis PSN243</name>
    <dbReference type="NCBI Taxonomy" id="3040156"/>
    <lineage>
        <taxon>Eukaryota</taxon>
        <taxon>Fungi</taxon>
        <taxon>Dikarya</taxon>
        <taxon>Ascomycota</taxon>
        <taxon>Pezizomycotina</taxon>
        <taxon>Sordariomycetes</taxon>
        <taxon>Sordariomycetidae</taxon>
        <taxon>Sordariales</taxon>
        <taxon>Podosporaceae</taxon>
        <taxon>Podospora</taxon>
    </lineage>
</organism>
<protein>
    <recommendedName>
        <fullName evidence="1">Clr5 domain-containing protein</fullName>
    </recommendedName>
</protein>
<comment type="caution">
    <text evidence="2">The sequence shown here is derived from an EMBL/GenBank/DDBJ whole genome shotgun (WGS) entry which is preliminary data.</text>
</comment>
<reference evidence="2" key="2">
    <citation type="submission" date="2023-05" db="EMBL/GenBank/DDBJ databases">
        <authorList>
            <consortium name="Lawrence Berkeley National Laboratory"/>
            <person name="Steindorff A."/>
            <person name="Hensen N."/>
            <person name="Bonometti L."/>
            <person name="Westerberg I."/>
            <person name="Brannstrom I.O."/>
            <person name="Guillou S."/>
            <person name="Cros-Aarteil S."/>
            <person name="Calhoun S."/>
            <person name="Haridas S."/>
            <person name="Kuo A."/>
            <person name="Mondo S."/>
            <person name="Pangilinan J."/>
            <person name="Riley R."/>
            <person name="Labutti K."/>
            <person name="Andreopoulos B."/>
            <person name="Lipzen A."/>
            <person name="Chen C."/>
            <person name="Yanf M."/>
            <person name="Daum C."/>
            <person name="Ng V."/>
            <person name="Clum A."/>
            <person name="Ohm R."/>
            <person name="Martin F."/>
            <person name="Silar P."/>
            <person name="Natvig D."/>
            <person name="Lalanne C."/>
            <person name="Gautier V."/>
            <person name="Ament-Velasquez S.L."/>
            <person name="Kruys A."/>
            <person name="Hutchinson M.I."/>
            <person name="Powell A.J."/>
            <person name="Barry K."/>
            <person name="Miller A.N."/>
            <person name="Grigoriev I.V."/>
            <person name="Debuchy R."/>
            <person name="Gladieux P."/>
            <person name="Thoren M.H."/>
            <person name="Johannesson H."/>
        </authorList>
    </citation>
    <scope>NUCLEOTIDE SEQUENCE</scope>
    <source>
        <strain evidence="2">PSN243</strain>
    </source>
</reference>
<dbReference type="InterPro" id="IPR025676">
    <property type="entry name" value="Clr5_dom"/>
</dbReference>
<sequence length="183" mass="20369">MESPTSGAGYIDPRQLVLRQRQPQIAPSHEQPDVSRLLAVHGCEAPPPMQQLASPNEGVKKFDAFKPAIERLYLNLNLPANDVIQIMKKNHAFSATRKMYASQFRNGVGGSMADLAAREQKHAYDLRKRGSASDPASLADASSLKAPWVERLSDFVCECLHFLPTIRSPGTWVEFPWDCRHSS</sequence>
<dbReference type="Proteomes" id="UP001321760">
    <property type="component" value="Unassembled WGS sequence"/>
</dbReference>
<evidence type="ECO:0000313" key="2">
    <source>
        <dbReference type="EMBL" id="KAK4450386.1"/>
    </source>
</evidence>
<accession>A0AAV9GPY4</accession>